<dbReference type="Gene3D" id="3.30.450.20">
    <property type="entry name" value="PAS domain"/>
    <property type="match status" value="3"/>
</dbReference>
<accession>A0A2C9EQJ3</accession>
<dbReference type="SMART" id="SM00388">
    <property type="entry name" value="HisKA"/>
    <property type="match status" value="1"/>
</dbReference>
<dbReference type="AlphaFoldDB" id="A0A2C9EQJ3"/>
<evidence type="ECO:0000256" key="6">
    <source>
        <dbReference type="SAM" id="Coils"/>
    </source>
</evidence>
<dbReference type="EMBL" id="CP003190">
    <property type="protein sequence ID" value="AGL85879.1"/>
    <property type="molecule type" value="Genomic_DNA"/>
</dbReference>
<dbReference type="Pfam" id="PF08448">
    <property type="entry name" value="PAS_4"/>
    <property type="match status" value="1"/>
</dbReference>
<dbReference type="SMART" id="SM00086">
    <property type="entry name" value="PAC"/>
    <property type="match status" value="3"/>
</dbReference>
<dbReference type="SMART" id="SM00091">
    <property type="entry name" value="PAS"/>
    <property type="match status" value="3"/>
</dbReference>
<feature type="modified residue" description="4-aspartylphosphate" evidence="5">
    <location>
        <position position="747"/>
    </location>
</feature>
<evidence type="ECO:0000259" key="8">
    <source>
        <dbReference type="PROSITE" id="PS50110"/>
    </source>
</evidence>
<dbReference type="NCBIfam" id="TIGR00229">
    <property type="entry name" value="sensory_box"/>
    <property type="match status" value="2"/>
</dbReference>
<dbReference type="InterPro" id="IPR000014">
    <property type="entry name" value="PAS"/>
</dbReference>
<evidence type="ECO:0000256" key="5">
    <source>
        <dbReference type="PROSITE-ProRule" id="PRU00169"/>
    </source>
</evidence>
<evidence type="ECO:0000256" key="2">
    <source>
        <dbReference type="ARBA" id="ARBA00012438"/>
    </source>
</evidence>
<dbReference type="InterPro" id="IPR000700">
    <property type="entry name" value="PAS-assoc_C"/>
</dbReference>
<keyword evidence="3 5" id="KW-0597">Phosphoprotein</keyword>
<feature type="coiled-coil region" evidence="6">
    <location>
        <begin position="291"/>
        <end position="318"/>
    </location>
</feature>
<dbReference type="SUPFAM" id="SSF55874">
    <property type="entry name" value="ATPase domain of HSP90 chaperone/DNA topoisomerase II/histidine kinase"/>
    <property type="match status" value="1"/>
</dbReference>
<dbReference type="InterPro" id="IPR005467">
    <property type="entry name" value="His_kinase_dom"/>
</dbReference>
<dbReference type="PANTHER" id="PTHR43065">
    <property type="entry name" value="SENSOR HISTIDINE KINASE"/>
    <property type="match status" value="1"/>
</dbReference>
<comment type="catalytic activity">
    <reaction evidence="1">
        <text>ATP + protein L-histidine = ADP + protein N-phospho-L-histidine.</text>
        <dbReference type="EC" id="2.7.13.3"/>
    </reaction>
</comment>
<dbReference type="EC" id="2.7.13.3" evidence="2"/>
<dbReference type="Pfam" id="PF08447">
    <property type="entry name" value="PAS_3"/>
    <property type="match status" value="1"/>
</dbReference>
<dbReference type="Proteomes" id="UP000013940">
    <property type="component" value="Chromosome"/>
</dbReference>
<dbReference type="PROSITE" id="PS50110">
    <property type="entry name" value="RESPONSE_REGULATORY"/>
    <property type="match status" value="1"/>
</dbReference>
<reference evidence="12" key="1">
    <citation type="journal article" date="2014" name="Genome Announc.">
        <title>Full-genome sequence of the plant growth-promoting bacterium Pseudomonas protegens CHA0.</title>
        <authorList>
            <person name="Jousset A."/>
            <person name="Schuldes J."/>
            <person name="Keel C."/>
            <person name="Maurhofer M."/>
            <person name="Daniel R."/>
            <person name="Scheu S."/>
            <person name="Thuermer A."/>
        </authorList>
    </citation>
    <scope>NUCLEOTIDE SEQUENCE [LARGE SCALE GENOMIC DNA]</scope>
    <source>
        <strain evidence="12">DSM 19095 / LMG 27888 / CFBP 6595 / CHA0</strain>
    </source>
</reference>
<keyword evidence="4" id="KW-0418">Kinase</keyword>
<dbReference type="InterPro" id="IPR003594">
    <property type="entry name" value="HATPase_dom"/>
</dbReference>
<gene>
    <name evidence="11" type="ORF">PFLCHA0_c41150</name>
</gene>
<keyword evidence="6" id="KW-0175">Coiled coil</keyword>
<evidence type="ECO:0000313" key="12">
    <source>
        <dbReference type="Proteomes" id="UP000013940"/>
    </source>
</evidence>
<dbReference type="PROSITE" id="PS50113">
    <property type="entry name" value="PAC"/>
    <property type="match status" value="1"/>
</dbReference>
<evidence type="ECO:0000256" key="3">
    <source>
        <dbReference type="ARBA" id="ARBA00022553"/>
    </source>
</evidence>
<evidence type="ECO:0000259" key="9">
    <source>
        <dbReference type="PROSITE" id="PS50112"/>
    </source>
</evidence>
<dbReference type="InterPro" id="IPR003661">
    <property type="entry name" value="HisK_dim/P_dom"/>
</dbReference>
<dbReference type="PROSITE" id="PS50109">
    <property type="entry name" value="HIS_KIN"/>
    <property type="match status" value="1"/>
</dbReference>
<evidence type="ECO:0000259" key="10">
    <source>
        <dbReference type="PROSITE" id="PS50113"/>
    </source>
</evidence>
<dbReference type="InterPro" id="IPR011006">
    <property type="entry name" value="CheY-like_superfamily"/>
</dbReference>
<feature type="domain" description="Histidine kinase" evidence="7">
    <location>
        <begin position="454"/>
        <end position="674"/>
    </location>
</feature>
<dbReference type="GO" id="GO:0000155">
    <property type="term" value="F:phosphorelay sensor kinase activity"/>
    <property type="evidence" value="ECO:0007669"/>
    <property type="project" value="InterPro"/>
</dbReference>
<evidence type="ECO:0000259" key="7">
    <source>
        <dbReference type="PROSITE" id="PS50109"/>
    </source>
</evidence>
<dbReference type="InterPro" id="IPR036097">
    <property type="entry name" value="HisK_dim/P_sf"/>
</dbReference>
<dbReference type="InterPro" id="IPR036890">
    <property type="entry name" value="HATPase_C_sf"/>
</dbReference>
<dbReference type="PROSITE" id="PS50112">
    <property type="entry name" value="PAS"/>
    <property type="match status" value="1"/>
</dbReference>
<sequence>MTTSPPRGAAPKTSRGGEIGAAIRRFDWSQTAVGPREGWPGLLRSTLSQMLESPESLYLLWGPQMQFFFNDAYRPVLGPRLANALGQTIQTLWADAWPDVQPMVEQAFLGYSCRHEDLPVNMQRYPGEELTWWSFSMSPVYDEDDEQVLGVLCHTVETTDRVLLARHARQTEAHLRETRELNTRVLAASNDCIKVLDLDGQLSFMSEGGLRVMEVSDFNAVRGCPWPDFWQGQGHQEARDAIAAARQGRSARFQGAADTLQGRTKWWDVQVTPMLDAAGQPEKILCISRDISATREAQEELRRLNESLEQRVQERTQERDRIWQLSTDLMLVADFNGRIVAVNPAWTQLLGWQREELEGSSFYDFIHPQDSLAAAGAAADLSRGESFSRFENRFRHRDGSYRWMAWSAVPDPHHIHAVGRDMQAEREAAQALRKTEDILRQAQKMEAVGQLTGGVAHDFNNLLTVIRSSTDLLRRNLSEERRQLYIKAISDTVDRASKLTGQLLAYARQQNLRPETFDVGASVQLLAQMINPLIGACIELRIELPQQPCYIHADAGQFDTALINMAVNARDAMQGEGLLVVAVERVAQIPPSASQGAQAGDFVAVSLTDTGAGIDPQQIERIFEPFFTTKEVGKGTGLGLSQVFGFAQQSGGGLAVHSQPGQGTCFTLYLPRAEALAGLPTPTQAVVPMIDGQGMTLLVVEDNPEVGVLLAQSLNELGYQTEWATSAAEALRRLGEERTRFQAVFSDVVMPGMSGIELASRIRCDYPRLPVILTSGYSPALAQGQTREFVFLQKPYSVAELALALSAAIGQPEVP</sequence>
<feature type="domain" description="PAS" evidence="9">
    <location>
        <begin position="315"/>
        <end position="370"/>
    </location>
</feature>
<dbReference type="Gene3D" id="3.40.50.2300">
    <property type="match status" value="1"/>
</dbReference>
<dbReference type="InterPro" id="IPR035965">
    <property type="entry name" value="PAS-like_dom_sf"/>
</dbReference>
<dbReference type="SMART" id="SM00448">
    <property type="entry name" value="REC"/>
    <property type="match status" value="1"/>
</dbReference>
<dbReference type="InterPro" id="IPR001789">
    <property type="entry name" value="Sig_transdc_resp-reg_receiver"/>
</dbReference>
<evidence type="ECO:0000256" key="1">
    <source>
        <dbReference type="ARBA" id="ARBA00000085"/>
    </source>
</evidence>
<evidence type="ECO:0000313" key="11">
    <source>
        <dbReference type="EMBL" id="AGL85879.1"/>
    </source>
</evidence>
<dbReference type="eggNOG" id="COG4191">
    <property type="taxonomic scope" value="Bacteria"/>
</dbReference>
<dbReference type="SUPFAM" id="SSF55785">
    <property type="entry name" value="PYP-like sensor domain (PAS domain)"/>
    <property type="match status" value="3"/>
</dbReference>
<dbReference type="RefSeq" id="WP_015636392.1">
    <property type="nucleotide sequence ID" value="NC_021237.1"/>
</dbReference>
<dbReference type="SUPFAM" id="SSF47384">
    <property type="entry name" value="Homodimeric domain of signal transducing histidine kinase"/>
    <property type="match status" value="1"/>
</dbReference>
<dbReference type="InterPro" id="IPR013656">
    <property type="entry name" value="PAS_4"/>
</dbReference>
<organism evidence="11 12">
    <name type="scientific">Pseudomonas protegens (strain DSM 19095 / LMG 27888 / CFBP 6595 / CHA0)</name>
    <dbReference type="NCBI Taxonomy" id="1124983"/>
    <lineage>
        <taxon>Bacteria</taxon>
        <taxon>Pseudomonadati</taxon>
        <taxon>Pseudomonadota</taxon>
        <taxon>Gammaproteobacteria</taxon>
        <taxon>Pseudomonadales</taxon>
        <taxon>Pseudomonadaceae</taxon>
        <taxon>Pseudomonas</taxon>
    </lineage>
</organism>
<feature type="domain" description="PAC" evidence="10">
    <location>
        <begin position="249"/>
        <end position="303"/>
    </location>
</feature>
<protein>
    <recommendedName>
        <fullName evidence="2">histidine kinase</fullName>
        <ecNumber evidence="2">2.7.13.3</ecNumber>
    </recommendedName>
</protein>
<dbReference type="Gene3D" id="1.10.287.130">
    <property type="match status" value="1"/>
</dbReference>
<proteinExistence type="predicted"/>
<dbReference type="CDD" id="cd00082">
    <property type="entry name" value="HisKA"/>
    <property type="match status" value="1"/>
</dbReference>
<dbReference type="PANTHER" id="PTHR43065:SF49">
    <property type="entry name" value="HISTIDINE KINASE"/>
    <property type="match status" value="1"/>
</dbReference>
<dbReference type="Pfam" id="PF00512">
    <property type="entry name" value="HisKA"/>
    <property type="match status" value="1"/>
</dbReference>
<dbReference type="InterPro" id="IPR004358">
    <property type="entry name" value="Sig_transdc_His_kin-like_C"/>
</dbReference>
<dbReference type="Pfam" id="PF00072">
    <property type="entry name" value="Response_reg"/>
    <property type="match status" value="1"/>
</dbReference>
<dbReference type="PRINTS" id="PR00344">
    <property type="entry name" value="BCTRLSENSOR"/>
</dbReference>
<dbReference type="CDD" id="cd00156">
    <property type="entry name" value="REC"/>
    <property type="match status" value="1"/>
</dbReference>
<dbReference type="Pfam" id="PF02518">
    <property type="entry name" value="HATPase_c"/>
    <property type="match status" value="1"/>
</dbReference>
<name>A0A2C9EQJ3_PSEPH</name>
<feature type="domain" description="Response regulatory" evidence="8">
    <location>
        <begin position="696"/>
        <end position="809"/>
    </location>
</feature>
<dbReference type="SMART" id="SM00387">
    <property type="entry name" value="HATPase_c"/>
    <property type="match status" value="1"/>
</dbReference>
<dbReference type="HOGENOM" id="CLU_000445_114_51_6"/>
<evidence type="ECO:0000256" key="4">
    <source>
        <dbReference type="ARBA" id="ARBA00022777"/>
    </source>
</evidence>
<dbReference type="SUPFAM" id="SSF52172">
    <property type="entry name" value="CheY-like"/>
    <property type="match status" value="1"/>
</dbReference>
<dbReference type="Gene3D" id="3.30.565.10">
    <property type="entry name" value="Histidine kinase-like ATPase, C-terminal domain"/>
    <property type="match status" value="1"/>
</dbReference>
<dbReference type="InterPro" id="IPR001610">
    <property type="entry name" value="PAC"/>
</dbReference>
<dbReference type="InterPro" id="IPR013655">
    <property type="entry name" value="PAS_fold_3"/>
</dbReference>
<dbReference type="GeneID" id="57477121"/>
<dbReference type="CDD" id="cd00130">
    <property type="entry name" value="PAS"/>
    <property type="match status" value="1"/>
</dbReference>
<dbReference type="KEGG" id="pprc:PFLCHA0_c41150"/>
<keyword evidence="11" id="KW-0808">Transferase</keyword>